<dbReference type="VEuPathDB" id="FungiDB:PDIP_67490"/>
<evidence type="ECO:0000256" key="5">
    <source>
        <dbReference type="ARBA" id="ARBA00023136"/>
    </source>
</evidence>
<feature type="compositionally biased region" description="Polar residues" evidence="6">
    <location>
        <begin position="1"/>
        <end position="11"/>
    </location>
</feature>
<evidence type="ECO:0000256" key="4">
    <source>
        <dbReference type="ARBA" id="ARBA00022989"/>
    </source>
</evidence>
<comment type="similarity">
    <text evidence="2">Belongs to the major facilitator superfamily. Proton-dependent oligopeptide transporter (POT/PTR) (TC 2.A.17) family.</text>
</comment>
<dbReference type="PANTHER" id="PTHR11654">
    <property type="entry name" value="OLIGOPEPTIDE TRANSPORTER-RELATED"/>
    <property type="match status" value="1"/>
</dbReference>
<evidence type="ECO:0000256" key="7">
    <source>
        <dbReference type="SAM" id="Phobius"/>
    </source>
</evidence>
<evidence type="ECO:0000256" key="6">
    <source>
        <dbReference type="SAM" id="MobiDB-lite"/>
    </source>
</evidence>
<dbReference type="Gene3D" id="1.20.1250.20">
    <property type="entry name" value="MFS general substrate transporter like domains"/>
    <property type="match status" value="1"/>
</dbReference>
<dbReference type="Proteomes" id="UP000009886">
    <property type="component" value="Unassembled WGS sequence"/>
</dbReference>
<organism evidence="8 9">
    <name type="scientific">Penicillium digitatum (strain Pd1 / CECT 20795)</name>
    <name type="common">Green mold</name>
    <dbReference type="NCBI Taxonomy" id="1170230"/>
    <lineage>
        <taxon>Eukaryota</taxon>
        <taxon>Fungi</taxon>
        <taxon>Dikarya</taxon>
        <taxon>Ascomycota</taxon>
        <taxon>Pezizomycotina</taxon>
        <taxon>Eurotiomycetes</taxon>
        <taxon>Eurotiomycetidae</taxon>
        <taxon>Eurotiales</taxon>
        <taxon>Aspergillaceae</taxon>
        <taxon>Penicillium</taxon>
    </lineage>
</organism>
<feature type="transmembrane region" description="Helical" evidence="7">
    <location>
        <begin position="279"/>
        <end position="301"/>
    </location>
</feature>
<dbReference type="GO" id="GO:0016020">
    <property type="term" value="C:membrane"/>
    <property type="evidence" value="ECO:0007669"/>
    <property type="project" value="UniProtKB-SubCell"/>
</dbReference>
<evidence type="ECO:0000313" key="9">
    <source>
        <dbReference type="Proteomes" id="UP000009886"/>
    </source>
</evidence>
<feature type="transmembrane region" description="Helical" evidence="7">
    <location>
        <begin position="196"/>
        <end position="213"/>
    </location>
</feature>
<comment type="caution">
    <text evidence="8">The sequence shown here is derived from an EMBL/GenBank/DDBJ whole genome shotgun (WGS) entry which is preliminary data.</text>
</comment>
<dbReference type="HOGENOM" id="CLU_004790_4_3_1"/>
<sequence length="601" mass="66937">MSNIERITDTSGAVALGPSQTSQESQESYDDEFTLPTKEENDTLRKVADNLPFVGFSLCLVEFAERASYYGAQTLFSNFVQFPLPKGEPCLRSNFRNAIAKEFYYSQVAMEPVLLHVEPKGLPGLSEWDYKPVLASCYYSNFLAYIVPIFGGYWADTYIGRYKAIVIGVFICGVAHIIQVIGAIPSVLQKGKSNAAPPFVIGLLLLAFGAGLFKPNISPTVLDQHKSQTPYVKTLKSGENVIVDPETTNNRTMLLFYMFVNIGAFYMLATTYAEKYVGYWLSFLLSGIIYFLLPILLFAVYKKTKKHPPSGNKDLAEAFKIGWTALVQNRFQFWRNDFWDAAKPANLRSKGIEVNWTDTAVFKVAKTMEACDIFWFYPIYNLNDGGIGSVSTNQGASMITNGAPNDVLNNFNPLTIMVVIPILTFVIYPFLERRRLKPGPITRMTIGFSIATLAGIVGALVQWKVYQLSPCGTHSSTCDSVADISIWWQVPNTALSAISECFANVTAYEVAYARAPASMKGLVVAIFLFMTALSSALGEILIPAIKDPWLIWIWAAPAVALAVQTVIFWIRFRHMNSENYFAEDVVYSPVEEQQVLPKTEA</sequence>
<keyword evidence="3 7" id="KW-0812">Transmembrane</keyword>
<feature type="transmembrane region" description="Helical" evidence="7">
    <location>
        <begin position="522"/>
        <end position="545"/>
    </location>
</feature>
<dbReference type="AlphaFoldDB" id="K9FK18"/>
<feature type="transmembrane region" description="Helical" evidence="7">
    <location>
        <begin position="138"/>
        <end position="155"/>
    </location>
</feature>
<keyword evidence="5 7" id="KW-0472">Membrane</keyword>
<feature type="transmembrane region" description="Helical" evidence="7">
    <location>
        <begin position="162"/>
        <end position="184"/>
    </location>
</feature>
<gene>
    <name evidence="8" type="ORF">PDIP_67490</name>
</gene>
<feature type="transmembrane region" description="Helical" evidence="7">
    <location>
        <begin position="414"/>
        <end position="431"/>
    </location>
</feature>
<dbReference type="InterPro" id="IPR000109">
    <property type="entry name" value="POT_fam"/>
</dbReference>
<dbReference type="InterPro" id="IPR036259">
    <property type="entry name" value="MFS_trans_sf"/>
</dbReference>
<evidence type="ECO:0000256" key="2">
    <source>
        <dbReference type="ARBA" id="ARBA00005982"/>
    </source>
</evidence>
<keyword evidence="4 7" id="KW-1133">Transmembrane helix</keyword>
<accession>K9FK18</accession>
<feature type="transmembrane region" description="Helical" evidence="7">
    <location>
        <begin position="443"/>
        <end position="461"/>
    </location>
</feature>
<comment type="subcellular location">
    <subcellularLocation>
        <location evidence="1">Membrane</location>
        <topology evidence="1">Multi-pass membrane protein</topology>
    </subcellularLocation>
</comment>
<feature type="transmembrane region" description="Helical" evidence="7">
    <location>
        <begin position="254"/>
        <end position="273"/>
    </location>
</feature>
<proteinExistence type="inferred from homology"/>
<dbReference type="Pfam" id="PF00854">
    <property type="entry name" value="PTR2"/>
    <property type="match status" value="1"/>
</dbReference>
<name>K9FK18_PEND1</name>
<feature type="region of interest" description="Disordered" evidence="6">
    <location>
        <begin position="1"/>
        <end position="32"/>
    </location>
</feature>
<protein>
    <submittedName>
        <fullName evidence="8">MFS peptide transporter, putative</fullName>
    </submittedName>
</protein>
<evidence type="ECO:0000256" key="1">
    <source>
        <dbReference type="ARBA" id="ARBA00004141"/>
    </source>
</evidence>
<dbReference type="GO" id="GO:0022857">
    <property type="term" value="F:transmembrane transporter activity"/>
    <property type="evidence" value="ECO:0007669"/>
    <property type="project" value="InterPro"/>
</dbReference>
<dbReference type="KEGG" id="pdp:PDIP_67490"/>
<dbReference type="OrthoDB" id="8904098at2759"/>
<feature type="transmembrane region" description="Helical" evidence="7">
    <location>
        <begin position="551"/>
        <end position="570"/>
    </location>
</feature>
<evidence type="ECO:0000256" key="3">
    <source>
        <dbReference type="ARBA" id="ARBA00022692"/>
    </source>
</evidence>
<dbReference type="EMBL" id="AKCU01000437">
    <property type="protein sequence ID" value="EKV08597.1"/>
    <property type="molecule type" value="Genomic_DNA"/>
</dbReference>
<dbReference type="SUPFAM" id="SSF103473">
    <property type="entry name" value="MFS general substrate transporter"/>
    <property type="match status" value="1"/>
</dbReference>
<reference evidence="9" key="1">
    <citation type="journal article" date="2012" name="BMC Genomics">
        <title>Genome sequence of the necrotrophic fungus Penicillium digitatum, the main postharvest pathogen of citrus.</title>
        <authorList>
            <person name="Marcet-Houben M."/>
            <person name="Ballester A.-R."/>
            <person name="de la Fuente B."/>
            <person name="Harries E."/>
            <person name="Marcos J.F."/>
            <person name="Gonzalez-Candelas L."/>
            <person name="Gabaldon T."/>
        </authorList>
    </citation>
    <scope>NUCLEOTIDE SEQUENCE [LARGE SCALE GENOMIC DNA]</scope>
    <source>
        <strain evidence="9">Pd1 / CECT 20795</strain>
    </source>
</reference>
<evidence type="ECO:0000313" key="8">
    <source>
        <dbReference type="EMBL" id="EKV08597.1"/>
    </source>
</evidence>